<name>A0AA97AFV7_9CYAN</name>
<feature type="compositionally biased region" description="Acidic residues" evidence="2">
    <location>
        <begin position="141"/>
        <end position="154"/>
    </location>
</feature>
<feature type="compositionally biased region" description="Basic and acidic residues" evidence="2">
    <location>
        <begin position="253"/>
        <end position="272"/>
    </location>
</feature>
<dbReference type="RefSeq" id="WP_316435297.1">
    <property type="nucleotide sequence ID" value="NZ_CP053586.1"/>
</dbReference>
<gene>
    <name evidence="3" type="ORF">HJG54_12525</name>
</gene>
<feature type="coiled-coil region" evidence="1">
    <location>
        <begin position="379"/>
        <end position="406"/>
    </location>
</feature>
<accession>A0AA97AFV7</accession>
<reference evidence="3" key="1">
    <citation type="submission" date="2020-05" db="EMBL/GenBank/DDBJ databases">
        <authorList>
            <person name="Zhu T."/>
            <person name="Keshari N."/>
            <person name="Lu X."/>
        </authorList>
    </citation>
    <scope>NUCLEOTIDE SEQUENCE</scope>
    <source>
        <strain evidence="3">NK1-12</strain>
    </source>
</reference>
<evidence type="ECO:0000256" key="2">
    <source>
        <dbReference type="SAM" id="MobiDB-lite"/>
    </source>
</evidence>
<feature type="compositionally biased region" description="Low complexity" evidence="2">
    <location>
        <begin position="239"/>
        <end position="248"/>
    </location>
</feature>
<organism evidence="3">
    <name type="scientific">Leptolyngbya sp. NK1-12</name>
    <dbReference type="NCBI Taxonomy" id="2547451"/>
    <lineage>
        <taxon>Bacteria</taxon>
        <taxon>Bacillati</taxon>
        <taxon>Cyanobacteriota</taxon>
        <taxon>Cyanophyceae</taxon>
        <taxon>Leptolyngbyales</taxon>
        <taxon>Leptolyngbyaceae</taxon>
        <taxon>Leptolyngbya group</taxon>
        <taxon>Leptolyngbya</taxon>
    </lineage>
</organism>
<sequence length="418" mass="45741">MVRAVEQIERELAALDQTVAAIAQAFHTTYQQYLAALGKATRQQLVLAGYHICTHAYPDQFLELSLNQRQELQQTLQQLAKQGQTELLECLKPITAGPNSEGISEASDVDSALVETIFEESEGTISQLSIGSDSLQLEITETAESETAESETVESEPTVAPSPSSESQTQADHWPQNEANSIVSADAPPDVEIEEPIDKPIERPIEGPVDAQSDASLVHPDVGMDPDANNATTTDQVTDSAIDGPIDGPIDDSSDRSSDPPTPDQRDRPLHPKDIARWQTRIEAQITEILQNLSHTTNRVLQQADILPNRLPEPVLEVAAKADLSSETANSPPNLLNLLIEASSEDEDKPVMTPIVAIRLRLSEIEFSDAATAAVRSKLRQLMGQLVKLERDYQRKQKERAVAQAESAWRASWFEAAP</sequence>
<feature type="region of interest" description="Disordered" evidence="2">
    <location>
        <begin position="202"/>
        <end position="272"/>
    </location>
</feature>
<evidence type="ECO:0000256" key="1">
    <source>
        <dbReference type="SAM" id="Coils"/>
    </source>
</evidence>
<feature type="compositionally biased region" description="Polar residues" evidence="2">
    <location>
        <begin position="229"/>
        <end position="238"/>
    </location>
</feature>
<evidence type="ECO:0000313" key="3">
    <source>
        <dbReference type="EMBL" id="WNZ23595.1"/>
    </source>
</evidence>
<dbReference type="AlphaFoldDB" id="A0AA97AFV7"/>
<proteinExistence type="predicted"/>
<dbReference type="EMBL" id="CP053586">
    <property type="protein sequence ID" value="WNZ23595.1"/>
    <property type="molecule type" value="Genomic_DNA"/>
</dbReference>
<protein>
    <submittedName>
        <fullName evidence="3">Uncharacterized protein</fullName>
    </submittedName>
</protein>
<keyword evidence="1" id="KW-0175">Coiled coil</keyword>
<feature type="region of interest" description="Disordered" evidence="2">
    <location>
        <begin position="141"/>
        <end position="175"/>
    </location>
</feature>
<feature type="compositionally biased region" description="Polar residues" evidence="2">
    <location>
        <begin position="161"/>
        <end position="175"/>
    </location>
</feature>